<dbReference type="EMBL" id="JAHRIQ010000446">
    <property type="protein sequence ID" value="MEQ2220609.1"/>
    <property type="molecule type" value="Genomic_DNA"/>
</dbReference>
<organism evidence="1 2">
    <name type="scientific">Ilyodon furcidens</name>
    <name type="common">goldbreast splitfin</name>
    <dbReference type="NCBI Taxonomy" id="33524"/>
    <lineage>
        <taxon>Eukaryota</taxon>
        <taxon>Metazoa</taxon>
        <taxon>Chordata</taxon>
        <taxon>Craniata</taxon>
        <taxon>Vertebrata</taxon>
        <taxon>Euteleostomi</taxon>
        <taxon>Actinopterygii</taxon>
        <taxon>Neopterygii</taxon>
        <taxon>Teleostei</taxon>
        <taxon>Neoteleostei</taxon>
        <taxon>Acanthomorphata</taxon>
        <taxon>Ovalentaria</taxon>
        <taxon>Atherinomorphae</taxon>
        <taxon>Cyprinodontiformes</taxon>
        <taxon>Goodeidae</taxon>
        <taxon>Ilyodon</taxon>
    </lineage>
</organism>
<name>A0ABV0SJ65_9TELE</name>
<reference evidence="1 2" key="1">
    <citation type="submission" date="2021-06" db="EMBL/GenBank/DDBJ databases">
        <authorList>
            <person name="Palmer J.M."/>
        </authorList>
    </citation>
    <scope>NUCLEOTIDE SEQUENCE [LARGE SCALE GENOMIC DNA]</scope>
    <source>
        <strain evidence="2">if_2019</strain>
        <tissue evidence="1">Muscle</tissue>
    </source>
</reference>
<protein>
    <submittedName>
        <fullName evidence="1">Uncharacterized protein</fullName>
    </submittedName>
</protein>
<sequence>MLPLSKHFNVDSSRATSVNPNKCASRLQTTTFQPDVKACCDKHQSEPEGVMEVVETTTTYWPVQELVTMETLDAG</sequence>
<proteinExistence type="predicted"/>
<evidence type="ECO:0000313" key="2">
    <source>
        <dbReference type="Proteomes" id="UP001482620"/>
    </source>
</evidence>
<comment type="caution">
    <text evidence="1">The sequence shown here is derived from an EMBL/GenBank/DDBJ whole genome shotgun (WGS) entry which is preliminary data.</text>
</comment>
<dbReference type="Proteomes" id="UP001482620">
    <property type="component" value="Unassembled WGS sequence"/>
</dbReference>
<evidence type="ECO:0000313" key="1">
    <source>
        <dbReference type="EMBL" id="MEQ2220609.1"/>
    </source>
</evidence>
<accession>A0ABV0SJ65</accession>
<gene>
    <name evidence="1" type="ORF">ILYODFUR_007054</name>
</gene>
<keyword evidence="2" id="KW-1185">Reference proteome</keyword>